<gene>
    <name evidence="1" type="ORF">GCM10007890_07440</name>
</gene>
<comment type="caution">
    <text evidence="1">The sequence shown here is derived from an EMBL/GenBank/DDBJ whole genome shotgun (WGS) entry which is preliminary data.</text>
</comment>
<name>A0AA37TEM6_9HYPH</name>
<accession>A0AA37TEM6</accession>
<dbReference type="EMBL" id="BSPL01000007">
    <property type="protein sequence ID" value="GLS68732.1"/>
    <property type="molecule type" value="Genomic_DNA"/>
</dbReference>
<organism evidence="1 2">
    <name type="scientific">Methylobacterium tardum</name>
    <dbReference type="NCBI Taxonomy" id="374432"/>
    <lineage>
        <taxon>Bacteria</taxon>
        <taxon>Pseudomonadati</taxon>
        <taxon>Pseudomonadota</taxon>
        <taxon>Alphaproteobacteria</taxon>
        <taxon>Hyphomicrobiales</taxon>
        <taxon>Methylobacteriaceae</taxon>
        <taxon>Methylobacterium</taxon>
    </lineage>
</organism>
<dbReference type="AlphaFoldDB" id="A0AA37TEM6"/>
<dbReference type="RefSeq" id="WP_238199803.1">
    <property type="nucleotide sequence ID" value="NZ_BPQZ01000048.1"/>
</dbReference>
<protein>
    <recommendedName>
        <fullName evidence="3">DUF4258 domain-containing protein</fullName>
    </recommendedName>
</protein>
<keyword evidence="2" id="KW-1185">Reference proteome</keyword>
<reference evidence="2" key="1">
    <citation type="journal article" date="2019" name="Int. J. Syst. Evol. Microbiol.">
        <title>The Global Catalogue of Microorganisms (GCM) 10K type strain sequencing project: providing services to taxonomists for standard genome sequencing and annotation.</title>
        <authorList>
            <consortium name="The Broad Institute Genomics Platform"/>
            <consortium name="The Broad Institute Genome Sequencing Center for Infectious Disease"/>
            <person name="Wu L."/>
            <person name="Ma J."/>
        </authorList>
    </citation>
    <scope>NUCLEOTIDE SEQUENCE [LARGE SCALE GENOMIC DNA]</scope>
    <source>
        <strain evidence="2">NBRC 103632</strain>
    </source>
</reference>
<evidence type="ECO:0000313" key="1">
    <source>
        <dbReference type="EMBL" id="GLS68732.1"/>
    </source>
</evidence>
<proteinExistence type="predicted"/>
<dbReference type="Proteomes" id="UP001157440">
    <property type="component" value="Unassembled WGS sequence"/>
</dbReference>
<sequence length="89" mass="10515">MTIHAQERLQQRAIPPLVIELLEEFGSIERCGHAERLIWDKAARRRLARHLGGERGLRMVEPWLHVYAVRSDDGHLVTAAHRRQRHRRQ</sequence>
<evidence type="ECO:0000313" key="2">
    <source>
        <dbReference type="Proteomes" id="UP001157440"/>
    </source>
</evidence>
<evidence type="ECO:0008006" key="3">
    <source>
        <dbReference type="Google" id="ProtNLM"/>
    </source>
</evidence>